<gene>
    <name evidence="3" type="ORF">SNE40_010747</name>
</gene>
<name>A0AAN8JSL2_PATCE</name>
<protein>
    <submittedName>
        <fullName evidence="3">Uncharacterized protein</fullName>
    </submittedName>
</protein>
<evidence type="ECO:0000256" key="1">
    <source>
        <dbReference type="SAM" id="MobiDB-lite"/>
    </source>
</evidence>
<keyword evidence="2" id="KW-1133">Transmembrane helix</keyword>
<evidence type="ECO:0000313" key="4">
    <source>
        <dbReference type="Proteomes" id="UP001347796"/>
    </source>
</evidence>
<feature type="compositionally biased region" description="Polar residues" evidence="1">
    <location>
        <begin position="40"/>
        <end position="50"/>
    </location>
</feature>
<dbReference type="EMBL" id="JAZGQO010000007">
    <property type="protein sequence ID" value="KAK6183226.1"/>
    <property type="molecule type" value="Genomic_DNA"/>
</dbReference>
<feature type="region of interest" description="Disordered" evidence="1">
    <location>
        <begin position="36"/>
        <end position="69"/>
    </location>
</feature>
<keyword evidence="2" id="KW-0812">Transmembrane</keyword>
<evidence type="ECO:0000313" key="3">
    <source>
        <dbReference type="EMBL" id="KAK6183226.1"/>
    </source>
</evidence>
<organism evidence="3 4">
    <name type="scientific">Patella caerulea</name>
    <name type="common">Rayed Mediterranean limpet</name>
    <dbReference type="NCBI Taxonomy" id="87958"/>
    <lineage>
        <taxon>Eukaryota</taxon>
        <taxon>Metazoa</taxon>
        <taxon>Spiralia</taxon>
        <taxon>Lophotrochozoa</taxon>
        <taxon>Mollusca</taxon>
        <taxon>Gastropoda</taxon>
        <taxon>Patellogastropoda</taxon>
        <taxon>Patelloidea</taxon>
        <taxon>Patellidae</taxon>
        <taxon>Patella</taxon>
    </lineage>
</organism>
<comment type="caution">
    <text evidence="3">The sequence shown here is derived from an EMBL/GenBank/DDBJ whole genome shotgun (WGS) entry which is preliminary data.</text>
</comment>
<dbReference type="Proteomes" id="UP001347796">
    <property type="component" value="Unassembled WGS sequence"/>
</dbReference>
<evidence type="ECO:0000256" key="2">
    <source>
        <dbReference type="SAM" id="Phobius"/>
    </source>
</evidence>
<keyword evidence="4" id="KW-1185">Reference proteome</keyword>
<feature type="transmembrane region" description="Helical" evidence="2">
    <location>
        <begin position="6"/>
        <end position="25"/>
    </location>
</feature>
<keyword evidence="2" id="KW-0472">Membrane</keyword>
<dbReference type="AlphaFoldDB" id="A0AAN8JSL2"/>
<accession>A0AAN8JSL2</accession>
<sequence length="69" mass="7333">MAPPRLVVKVLAGTIGVGVLLMYAMTPSDSELKQKATEAGFSTTGSSSNKEFMRAIKKSAGMDPDEKKK</sequence>
<proteinExistence type="predicted"/>
<reference evidence="3 4" key="1">
    <citation type="submission" date="2024-01" db="EMBL/GenBank/DDBJ databases">
        <title>The genome of the rayed Mediterranean limpet Patella caerulea (Linnaeus, 1758).</title>
        <authorList>
            <person name="Anh-Thu Weber A."/>
            <person name="Halstead-Nussloch G."/>
        </authorList>
    </citation>
    <scope>NUCLEOTIDE SEQUENCE [LARGE SCALE GENOMIC DNA]</scope>
    <source>
        <strain evidence="3">AATW-2023a</strain>
        <tissue evidence="3">Whole specimen</tissue>
    </source>
</reference>